<name>A0AAV9BIZ2_ACOGR</name>
<proteinExistence type="predicted"/>
<sequence>MEGPFKGHAPTREMVDGELRVEEVEIYYVDPGELFGGLLKGPVESDAKLGAVSTNPSCPFFNGN</sequence>
<dbReference type="Proteomes" id="UP001179952">
    <property type="component" value="Unassembled WGS sequence"/>
</dbReference>
<protein>
    <submittedName>
        <fullName evidence="1">Uncharacterized protein</fullName>
    </submittedName>
</protein>
<evidence type="ECO:0000313" key="2">
    <source>
        <dbReference type="Proteomes" id="UP001179952"/>
    </source>
</evidence>
<reference evidence="1" key="1">
    <citation type="journal article" date="2023" name="Nat. Commun.">
        <title>Diploid and tetraploid genomes of Acorus and the evolution of monocots.</title>
        <authorList>
            <person name="Ma L."/>
            <person name="Liu K.W."/>
            <person name="Li Z."/>
            <person name="Hsiao Y.Y."/>
            <person name="Qi Y."/>
            <person name="Fu T."/>
            <person name="Tang G.D."/>
            <person name="Zhang D."/>
            <person name="Sun W.H."/>
            <person name="Liu D.K."/>
            <person name="Li Y."/>
            <person name="Chen G.Z."/>
            <person name="Liu X.D."/>
            <person name="Liao X.Y."/>
            <person name="Jiang Y.T."/>
            <person name="Yu X."/>
            <person name="Hao Y."/>
            <person name="Huang J."/>
            <person name="Zhao X.W."/>
            <person name="Ke S."/>
            <person name="Chen Y.Y."/>
            <person name="Wu W.L."/>
            <person name="Hsu J.L."/>
            <person name="Lin Y.F."/>
            <person name="Huang M.D."/>
            <person name="Li C.Y."/>
            <person name="Huang L."/>
            <person name="Wang Z.W."/>
            <person name="Zhao X."/>
            <person name="Zhong W.Y."/>
            <person name="Peng D.H."/>
            <person name="Ahmad S."/>
            <person name="Lan S."/>
            <person name="Zhang J.S."/>
            <person name="Tsai W.C."/>
            <person name="Van de Peer Y."/>
            <person name="Liu Z.J."/>
        </authorList>
    </citation>
    <scope>NUCLEOTIDE SEQUENCE</scope>
    <source>
        <strain evidence="1">SCP</strain>
    </source>
</reference>
<comment type="caution">
    <text evidence="1">The sequence shown here is derived from an EMBL/GenBank/DDBJ whole genome shotgun (WGS) entry which is preliminary data.</text>
</comment>
<reference evidence="1" key="2">
    <citation type="submission" date="2023-06" db="EMBL/GenBank/DDBJ databases">
        <authorList>
            <person name="Ma L."/>
            <person name="Liu K.-W."/>
            <person name="Li Z."/>
            <person name="Hsiao Y.-Y."/>
            <person name="Qi Y."/>
            <person name="Fu T."/>
            <person name="Tang G."/>
            <person name="Zhang D."/>
            <person name="Sun W.-H."/>
            <person name="Liu D.-K."/>
            <person name="Li Y."/>
            <person name="Chen G.-Z."/>
            <person name="Liu X.-D."/>
            <person name="Liao X.-Y."/>
            <person name="Jiang Y.-T."/>
            <person name="Yu X."/>
            <person name="Hao Y."/>
            <person name="Huang J."/>
            <person name="Zhao X.-W."/>
            <person name="Ke S."/>
            <person name="Chen Y.-Y."/>
            <person name="Wu W.-L."/>
            <person name="Hsu J.-L."/>
            <person name="Lin Y.-F."/>
            <person name="Huang M.-D."/>
            <person name="Li C.-Y."/>
            <person name="Huang L."/>
            <person name="Wang Z.-W."/>
            <person name="Zhao X."/>
            <person name="Zhong W.-Y."/>
            <person name="Peng D.-H."/>
            <person name="Ahmad S."/>
            <person name="Lan S."/>
            <person name="Zhang J.-S."/>
            <person name="Tsai W.-C."/>
            <person name="Van De Peer Y."/>
            <person name="Liu Z.-J."/>
        </authorList>
    </citation>
    <scope>NUCLEOTIDE SEQUENCE</scope>
    <source>
        <strain evidence="1">SCP</strain>
        <tissue evidence="1">Leaves</tissue>
    </source>
</reference>
<gene>
    <name evidence="1" type="ORF">QJS04_geneDACA000883</name>
</gene>
<organism evidence="1 2">
    <name type="scientific">Acorus gramineus</name>
    <name type="common">Dwarf sweet flag</name>
    <dbReference type="NCBI Taxonomy" id="55184"/>
    <lineage>
        <taxon>Eukaryota</taxon>
        <taxon>Viridiplantae</taxon>
        <taxon>Streptophyta</taxon>
        <taxon>Embryophyta</taxon>
        <taxon>Tracheophyta</taxon>
        <taxon>Spermatophyta</taxon>
        <taxon>Magnoliopsida</taxon>
        <taxon>Liliopsida</taxon>
        <taxon>Acoraceae</taxon>
        <taxon>Acorus</taxon>
    </lineage>
</organism>
<dbReference type="AlphaFoldDB" id="A0AAV9BIZ2"/>
<accession>A0AAV9BIZ2</accession>
<keyword evidence="2" id="KW-1185">Reference proteome</keyword>
<evidence type="ECO:0000313" key="1">
    <source>
        <dbReference type="EMBL" id="KAK1276109.1"/>
    </source>
</evidence>
<dbReference type="EMBL" id="JAUJYN010000003">
    <property type="protein sequence ID" value="KAK1276109.1"/>
    <property type="molecule type" value="Genomic_DNA"/>
</dbReference>